<sequence>MKKKLSTILFIILLIIIAIVGGLAICQKKVTKITPEDILKKTFEVNAYNTDITYTVKNARGQFEEEGCIEYHKDQGTRIKLKNKEQLFKNDKITIKYSNEDKIFEVNKDFDNFYRYLFINEIPSFLRDENTISYNLQTLEEKQYLILEFNTLSGNDNLYKGKILIDAVEKVPVETIIYDKKGEERIIAKYKNFNRSNKK</sequence>
<dbReference type="OrthoDB" id="1938773at2"/>
<organism evidence="1 2">
    <name type="scientific">Clostridium tarantellae</name>
    <dbReference type="NCBI Taxonomy" id="39493"/>
    <lineage>
        <taxon>Bacteria</taxon>
        <taxon>Bacillati</taxon>
        <taxon>Bacillota</taxon>
        <taxon>Clostridia</taxon>
        <taxon>Eubacteriales</taxon>
        <taxon>Clostridiaceae</taxon>
        <taxon>Clostridium</taxon>
    </lineage>
</organism>
<proteinExistence type="predicted"/>
<protein>
    <recommendedName>
        <fullName evidence="3">Membrane associated protein</fullName>
    </recommendedName>
</protein>
<evidence type="ECO:0000313" key="1">
    <source>
        <dbReference type="EMBL" id="MPQ43138.1"/>
    </source>
</evidence>
<name>A0A6I1ML09_9CLOT</name>
<evidence type="ECO:0000313" key="2">
    <source>
        <dbReference type="Proteomes" id="UP000430345"/>
    </source>
</evidence>
<dbReference type="RefSeq" id="WP_152888385.1">
    <property type="nucleotide sequence ID" value="NZ_WHJC01000042.1"/>
</dbReference>
<dbReference type="NCBIfam" id="NF041287">
    <property type="entry name" value="lipo_GerS_rel"/>
    <property type="match status" value="1"/>
</dbReference>
<evidence type="ECO:0008006" key="3">
    <source>
        <dbReference type="Google" id="ProtNLM"/>
    </source>
</evidence>
<dbReference type="AlphaFoldDB" id="A0A6I1ML09"/>
<keyword evidence="2" id="KW-1185">Reference proteome</keyword>
<accession>A0A6I1ML09</accession>
<dbReference type="InterPro" id="IPR014584">
    <property type="entry name" value="UCP033729"/>
</dbReference>
<gene>
    <name evidence="1" type="ORF">GBZ86_05100</name>
</gene>
<dbReference type="Proteomes" id="UP000430345">
    <property type="component" value="Unassembled WGS sequence"/>
</dbReference>
<dbReference type="PIRSF" id="PIRSF033729">
    <property type="entry name" value="UCP033729"/>
    <property type="match status" value="1"/>
</dbReference>
<reference evidence="1 2" key="1">
    <citation type="submission" date="2019-10" db="EMBL/GenBank/DDBJ databases">
        <title>The Genome Sequence of Clostridium tarantellae Isolated from Fish Brain.</title>
        <authorList>
            <person name="Bano L."/>
            <person name="Kiel M."/>
            <person name="Sales G."/>
            <person name="Doxey A.C."/>
            <person name="Mansfield M.J."/>
            <person name="Schiavone M."/>
            <person name="Rossetto O."/>
            <person name="Pirazzini M."/>
            <person name="Dobrindt U."/>
            <person name="Montecucco C."/>
        </authorList>
    </citation>
    <scope>NUCLEOTIDE SEQUENCE [LARGE SCALE GENOMIC DNA]</scope>
    <source>
        <strain evidence="1 2">DSM 3997</strain>
    </source>
</reference>
<dbReference type="EMBL" id="WHJC01000042">
    <property type="protein sequence ID" value="MPQ43138.1"/>
    <property type="molecule type" value="Genomic_DNA"/>
</dbReference>
<comment type="caution">
    <text evidence="1">The sequence shown here is derived from an EMBL/GenBank/DDBJ whole genome shotgun (WGS) entry which is preliminary data.</text>
</comment>